<protein>
    <recommendedName>
        <fullName evidence="4">Capsule assembly protein Wzi</fullName>
    </recommendedName>
</protein>
<dbReference type="Gene3D" id="2.40.160.130">
    <property type="entry name" value="Capsule assembly protein Wzi"/>
    <property type="match status" value="1"/>
</dbReference>
<evidence type="ECO:0000313" key="2">
    <source>
        <dbReference type="EMBL" id="ADY35499.1"/>
    </source>
</evidence>
<keyword evidence="3" id="KW-1185">Reference proteome</keyword>
<keyword evidence="1" id="KW-0732">Signal</keyword>
<accession>F0R390</accession>
<dbReference type="InterPro" id="IPR038636">
    <property type="entry name" value="Wzi_sf"/>
</dbReference>
<evidence type="ECO:0008006" key="4">
    <source>
        <dbReference type="Google" id="ProtNLM"/>
    </source>
</evidence>
<dbReference type="KEGG" id="bsa:Bacsa_0907"/>
<organism evidence="2 3">
    <name type="scientific">Phocaeicola salanitronis (strain DSM 18170 / JCM 13657 / CCUG 60908 / BL78)</name>
    <name type="common">Bacteroides salanitronis</name>
    <dbReference type="NCBI Taxonomy" id="667015"/>
    <lineage>
        <taxon>Bacteria</taxon>
        <taxon>Pseudomonadati</taxon>
        <taxon>Bacteroidota</taxon>
        <taxon>Bacteroidia</taxon>
        <taxon>Bacteroidales</taxon>
        <taxon>Bacteroidaceae</taxon>
        <taxon>Phocaeicola</taxon>
    </lineage>
</organism>
<evidence type="ECO:0000313" key="3">
    <source>
        <dbReference type="Proteomes" id="UP000007486"/>
    </source>
</evidence>
<feature type="signal peptide" evidence="1">
    <location>
        <begin position="1"/>
        <end position="21"/>
    </location>
</feature>
<dbReference type="OrthoDB" id="596512at2"/>
<sequence length="496" mass="56313">MNWRKAILLAGACALNVPLFAQQAHSDLTYRIEASGNLSNGTYAPLWLTANRYGLSSQEPNSGYIRAGILYDKELKRHWHLKAGLDLAGAANQTSDFVIQQAFADISWKFLRLSIGSKERNGFPLDKNTRLSSGMMVEGPNARPVPQVRIDIPDYLVIPQTGNWLALKGHIAYGAFTDENWQESFASSGNTWGKRIFYHSKSLMFRIGNREKFPMEFELGLLMAAQFAGDQMRKNADGTSTVMVNMPDGWKSFVKAFIPMSGGSDTPWGDQVNVEGNHLGSWNFALTYYLNDWKFRAYLEHYFDDHSQMVWEYGRWKDGQLGIDITFPQNRWISAVVWEAMSTKQQTGPILYDDFAGTLGYQVSASDNYYNNYCYQAWQHWGQGMGNPLLPGPIYNKDGKITFKSNRVRSHHLGFEGDPSPEWNYRVLISFARHWGTYATPLDKQRKQFSSLYEITYLPAWANGWSATLGMGLDRGNYLENSTGGILTIRKTGRIF</sequence>
<reference evidence="2 3" key="1">
    <citation type="journal article" date="2011" name="Stand. Genomic Sci.">
        <title>Complete genome sequence of Bacteroides salanitronis type strain (BL78).</title>
        <authorList>
            <person name="Gronow S."/>
            <person name="Held B."/>
            <person name="Lucas S."/>
            <person name="Lapidus A."/>
            <person name="Del Rio T.G."/>
            <person name="Nolan M."/>
            <person name="Tice H."/>
            <person name="Deshpande S."/>
            <person name="Cheng J.F."/>
            <person name="Pitluck S."/>
            <person name="Liolios K."/>
            <person name="Pagani I."/>
            <person name="Ivanova N."/>
            <person name="Mavromatis K."/>
            <person name="Pati A."/>
            <person name="Tapia R."/>
            <person name="Han C."/>
            <person name="Goodwin L."/>
            <person name="Chen A."/>
            <person name="Palaniappan K."/>
            <person name="Land M."/>
            <person name="Hauser L."/>
            <person name="Chang Y.J."/>
            <person name="Jeffries C.D."/>
            <person name="Brambilla E.M."/>
            <person name="Rohde M."/>
            <person name="Goker M."/>
            <person name="Detter J.C."/>
            <person name="Woyke T."/>
            <person name="Bristow J."/>
            <person name="Markowitz V."/>
            <person name="Hugenholtz P."/>
            <person name="Kyrpides N.C."/>
            <person name="Klenk H.P."/>
            <person name="Eisen J.A."/>
        </authorList>
    </citation>
    <scope>NUCLEOTIDE SEQUENCE [LARGE SCALE GENOMIC DNA]</scope>
    <source>
        <strain evidence="2 3">DSM 18170</strain>
    </source>
</reference>
<dbReference type="STRING" id="667015.Bacsa_0907"/>
<proteinExistence type="predicted"/>
<feature type="chain" id="PRO_5003254825" description="Capsule assembly protein Wzi" evidence="1">
    <location>
        <begin position="22"/>
        <end position="496"/>
    </location>
</feature>
<dbReference type="eggNOG" id="ENOG502Z7XP">
    <property type="taxonomic scope" value="Bacteria"/>
</dbReference>
<name>F0R390_PHOSB</name>
<gene>
    <name evidence="2" type="ordered locus">Bacsa_0907</name>
</gene>
<dbReference type="Proteomes" id="UP000007486">
    <property type="component" value="Chromosome"/>
</dbReference>
<dbReference type="RefSeq" id="WP_013616950.1">
    <property type="nucleotide sequence ID" value="NC_015164.1"/>
</dbReference>
<dbReference type="EMBL" id="CP002530">
    <property type="protein sequence ID" value="ADY35499.1"/>
    <property type="molecule type" value="Genomic_DNA"/>
</dbReference>
<dbReference type="HOGENOM" id="CLU_038260_0_0_10"/>
<dbReference type="AlphaFoldDB" id="F0R390"/>
<evidence type="ECO:0000256" key="1">
    <source>
        <dbReference type="SAM" id="SignalP"/>
    </source>
</evidence>